<evidence type="ECO:0000256" key="3">
    <source>
        <dbReference type="ARBA" id="ARBA00022448"/>
    </source>
</evidence>
<keyword evidence="12" id="KW-1185">Reference proteome</keyword>
<feature type="transmembrane region" description="Helical" evidence="9">
    <location>
        <begin position="216"/>
        <end position="238"/>
    </location>
</feature>
<evidence type="ECO:0000256" key="8">
    <source>
        <dbReference type="SAM" id="MobiDB-lite"/>
    </source>
</evidence>
<organism evidence="12 13">
    <name type="scientific">Saccoglossus kowalevskii</name>
    <name type="common">Acorn worm</name>
    <dbReference type="NCBI Taxonomy" id="10224"/>
    <lineage>
        <taxon>Eukaryota</taxon>
        <taxon>Metazoa</taxon>
        <taxon>Hemichordata</taxon>
        <taxon>Enteropneusta</taxon>
        <taxon>Harrimaniidae</taxon>
        <taxon>Saccoglossus</taxon>
    </lineage>
</organism>
<protein>
    <submittedName>
        <fullName evidence="13">Metaxin-1-like</fullName>
    </submittedName>
</protein>
<dbReference type="CDD" id="cd03078">
    <property type="entry name" value="GST_N_Metaxin1_like"/>
    <property type="match status" value="1"/>
</dbReference>
<dbReference type="InterPro" id="IPR033468">
    <property type="entry name" value="Metaxin_GST"/>
</dbReference>
<evidence type="ECO:0000256" key="1">
    <source>
        <dbReference type="ARBA" id="ARBA00004294"/>
    </source>
</evidence>
<dbReference type="SUPFAM" id="SSF47616">
    <property type="entry name" value="GST C-terminal domain-like"/>
    <property type="match status" value="1"/>
</dbReference>
<evidence type="ECO:0000313" key="12">
    <source>
        <dbReference type="Proteomes" id="UP000694865"/>
    </source>
</evidence>
<comment type="subcellular location">
    <subcellularLocation>
        <location evidence="1">Mitochondrion outer membrane</location>
    </subcellularLocation>
</comment>
<dbReference type="Pfam" id="PF17171">
    <property type="entry name" value="GST_C_6"/>
    <property type="match status" value="1"/>
</dbReference>
<feature type="domain" description="Metaxin glutathione S-transferase" evidence="11">
    <location>
        <begin position="118"/>
        <end position="181"/>
    </location>
</feature>
<proteinExistence type="inferred from homology"/>
<dbReference type="InterPro" id="IPR019564">
    <property type="entry name" value="Sam37/metaxin_N"/>
</dbReference>
<feature type="domain" description="Mitochondrial outer membrane transport complex Sam37/metaxin N-terminal" evidence="10">
    <location>
        <begin position="54"/>
        <end position="88"/>
    </location>
</feature>
<keyword evidence="5" id="KW-0653">Protein transport</keyword>
<evidence type="ECO:0000256" key="4">
    <source>
        <dbReference type="ARBA" id="ARBA00022787"/>
    </source>
</evidence>
<dbReference type="PANTHER" id="PTHR12289">
    <property type="entry name" value="METAXIN RELATED"/>
    <property type="match status" value="1"/>
</dbReference>
<accession>A0ABM0M9R2</accession>
<dbReference type="PANTHER" id="PTHR12289:SF41">
    <property type="entry name" value="FAILED AXON CONNECTIONS-RELATED"/>
    <property type="match status" value="1"/>
</dbReference>
<reference evidence="13" key="1">
    <citation type="submission" date="2025-08" db="UniProtKB">
        <authorList>
            <consortium name="RefSeq"/>
        </authorList>
    </citation>
    <scope>IDENTIFICATION</scope>
    <source>
        <tissue evidence="13">Testes</tissue>
    </source>
</reference>
<gene>
    <name evidence="13" type="primary">LOC102805972</name>
</gene>
<keyword evidence="6" id="KW-0496">Mitochondrion</keyword>
<feature type="region of interest" description="Disordered" evidence="8">
    <location>
        <begin position="243"/>
        <end position="269"/>
    </location>
</feature>
<dbReference type="CDD" id="cd03212">
    <property type="entry name" value="GST_C_Metaxin1_3"/>
    <property type="match status" value="1"/>
</dbReference>
<evidence type="ECO:0000256" key="6">
    <source>
        <dbReference type="ARBA" id="ARBA00023128"/>
    </source>
</evidence>
<dbReference type="InterPro" id="IPR036282">
    <property type="entry name" value="Glutathione-S-Trfase_C_sf"/>
</dbReference>
<comment type="similarity">
    <text evidence="2">Belongs to the metaxin family.</text>
</comment>
<evidence type="ECO:0000259" key="10">
    <source>
        <dbReference type="Pfam" id="PF10568"/>
    </source>
</evidence>
<keyword evidence="4" id="KW-1000">Mitochondrion outer membrane</keyword>
<keyword evidence="9" id="KW-1133">Transmembrane helix</keyword>
<dbReference type="RefSeq" id="XP_006816753.1">
    <property type="nucleotide sequence ID" value="XM_006816690.1"/>
</dbReference>
<evidence type="ECO:0000256" key="9">
    <source>
        <dbReference type="SAM" id="Phobius"/>
    </source>
</evidence>
<dbReference type="Gene3D" id="1.20.1050.10">
    <property type="match status" value="1"/>
</dbReference>
<evidence type="ECO:0000256" key="2">
    <source>
        <dbReference type="ARBA" id="ARBA00009170"/>
    </source>
</evidence>
<dbReference type="Proteomes" id="UP000694865">
    <property type="component" value="Unplaced"/>
</dbReference>
<sequence length="269" mass="30827">MAVMEMDCWKGDWGLPSVDTRCLTVMAYAKFAGAPIKIKQTNNPWWSKTGELPLYAWWIDAKNYVEFTRTWYANALPFPFRYFIPGKLHKLANQRLETSRGGPHMMEEEIESVVYKDAKECLNLLSARLSDKEFFFGDTPSSLDAYVFGHIAPLLKAPFPSSQLQNHLKGCQNLCDFCGRILHRFFPPDPEADKTESKFSADKDPFEDPHKLRNQILSVGFAIIAMVTYALLSGLVQIETVNDDNMEESESPELETYEFDEEDEENPEN</sequence>
<dbReference type="InterPro" id="IPR050931">
    <property type="entry name" value="Mito_Protein_Transport_Metaxin"/>
</dbReference>
<evidence type="ECO:0000259" key="11">
    <source>
        <dbReference type="Pfam" id="PF17171"/>
    </source>
</evidence>
<evidence type="ECO:0000313" key="13">
    <source>
        <dbReference type="RefSeq" id="XP_006816753.1"/>
    </source>
</evidence>
<name>A0ABM0M9R2_SACKO</name>
<evidence type="ECO:0000256" key="5">
    <source>
        <dbReference type="ARBA" id="ARBA00022927"/>
    </source>
</evidence>
<evidence type="ECO:0000256" key="7">
    <source>
        <dbReference type="ARBA" id="ARBA00023136"/>
    </source>
</evidence>
<keyword evidence="7 9" id="KW-0472">Membrane</keyword>
<dbReference type="Pfam" id="PF10568">
    <property type="entry name" value="Tom37"/>
    <property type="match status" value="1"/>
</dbReference>
<keyword evidence="3" id="KW-0813">Transport</keyword>
<dbReference type="GeneID" id="102805972"/>
<keyword evidence="9" id="KW-0812">Transmembrane</keyword>